<dbReference type="InterPro" id="IPR013704">
    <property type="entry name" value="UPF0313_N"/>
</dbReference>
<dbReference type="GO" id="GO:0005506">
    <property type="term" value="F:iron ion binding"/>
    <property type="evidence" value="ECO:0007669"/>
    <property type="project" value="UniProtKB-UniRule"/>
</dbReference>
<dbReference type="RefSeq" id="WP_184747039.1">
    <property type="nucleotide sequence ID" value="NZ_JACHGJ010000004.1"/>
</dbReference>
<organism evidence="8 9">
    <name type="scientific">Spirochaeta isovalerica</name>
    <dbReference type="NCBI Taxonomy" id="150"/>
    <lineage>
        <taxon>Bacteria</taxon>
        <taxon>Pseudomonadati</taxon>
        <taxon>Spirochaetota</taxon>
        <taxon>Spirochaetia</taxon>
        <taxon>Spirochaetales</taxon>
        <taxon>Spirochaetaceae</taxon>
        <taxon>Spirochaeta</taxon>
    </lineage>
</organism>
<dbReference type="SFLD" id="SFLDS00029">
    <property type="entry name" value="Radical_SAM"/>
    <property type="match status" value="1"/>
</dbReference>
<protein>
    <submittedName>
        <fullName evidence="8">Putative radical SAM protein YgiQ</fullName>
    </submittedName>
</protein>
<dbReference type="SFLD" id="SFLDG01069">
    <property type="entry name" value="UPF0313"/>
    <property type="match status" value="1"/>
</dbReference>
<dbReference type="InterPro" id="IPR006638">
    <property type="entry name" value="Elp3/MiaA/NifB-like_rSAM"/>
</dbReference>
<feature type="binding site" evidence="6">
    <location>
        <position position="310"/>
    </location>
    <ligand>
        <name>[4Fe-4S] cluster</name>
        <dbReference type="ChEBI" id="CHEBI:49883"/>
        <note>4Fe-4S-S-AdoMet</note>
    </ligand>
</feature>
<dbReference type="PANTHER" id="PTHR32331:SF0">
    <property type="entry name" value="UPF0313 PROTEIN YGIQ"/>
    <property type="match status" value="1"/>
</dbReference>
<keyword evidence="4 6" id="KW-0408">Iron</keyword>
<comment type="similarity">
    <text evidence="6">Belongs to the UPF0313 family.</text>
</comment>
<keyword evidence="5 6" id="KW-0411">Iron-sulfur</keyword>
<keyword evidence="1 6" id="KW-0004">4Fe-4S</keyword>
<dbReference type="InterPro" id="IPR024560">
    <property type="entry name" value="UPF0313_C"/>
</dbReference>
<accession>A0A841RD49</accession>
<dbReference type="Pfam" id="PF11842">
    <property type="entry name" value="DUF3362"/>
    <property type="match status" value="1"/>
</dbReference>
<dbReference type="EMBL" id="JACHGJ010000004">
    <property type="protein sequence ID" value="MBB6480779.1"/>
    <property type="molecule type" value="Genomic_DNA"/>
</dbReference>
<dbReference type="Proteomes" id="UP000587760">
    <property type="component" value="Unassembled WGS sequence"/>
</dbReference>
<dbReference type="GO" id="GO:0051539">
    <property type="term" value="F:4 iron, 4 sulfur cluster binding"/>
    <property type="evidence" value="ECO:0007669"/>
    <property type="project" value="UniProtKB-KW"/>
</dbReference>
<evidence type="ECO:0000313" key="8">
    <source>
        <dbReference type="EMBL" id="MBB6480779.1"/>
    </source>
</evidence>
<comment type="caution">
    <text evidence="8">The sequence shown here is derived from an EMBL/GenBank/DDBJ whole genome shotgun (WGS) entry which is preliminary data.</text>
</comment>
<dbReference type="HAMAP" id="MF_01251">
    <property type="entry name" value="UPF0313"/>
    <property type="match status" value="1"/>
</dbReference>
<feature type="binding site" evidence="6">
    <location>
        <position position="306"/>
    </location>
    <ligand>
        <name>[4Fe-4S] cluster</name>
        <dbReference type="ChEBI" id="CHEBI:49883"/>
        <note>4Fe-4S-S-AdoMet</note>
    </ligand>
</feature>
<dbReference type="Pfam" id="PF08497">
    <property type="entry name" value="Radical_SAM_N"/>
    <property type="match status" value="1"/>
</dbReference>
<keyword evidence="3 6" id="KW-0479">Metal-binding</keyword>
<keyword evidence="2 6" id="KW-0949">S-adenosyl-L-methionine</keyword>
<dbReference type="InterPro" id="IPR022946">
    <property type="entry name" value="UPF0313"/>
</dbReference>
<dbReference type="PROSITE" id="PS51918">
    <property type="entry name" value="RADICAL_SAM"/>
    <property type="match status" value="1"/>
</dbReference>
<proteinExistence type="inferred from homology"/>
<dbReference type="InterPro" id="IPR023404">
    <property type="entry name" value="rSAM_horseshoe"/>
</dbReference>
<dbReference type="PANTHER" id="PTHR32331">
    <property type="entry name" value="UPF0313 PROTEIN YGIQ"/>
    <property type="match status" value="1"/>
</dbReference>
<evidence type="ECO:0000256" key="1">
    <source>
        <dbReference type="ARBA" id="ARBA00022485"/>
    </source>
</evidence>
<dbReference type="SFLD" id="SFLDG01082">
    <property type="entry name" value="B12-binding_domain_containing"/>
    <property type="match status" value="1"/>
</dbReference>
<sequence length="593" mass="67205">MSFLPVNKQDMEKRGWDQCDFILISGDAYVDHPSWGGAVISRVLEAEGFRVGIIAQPDWKNTDAFRCLGEPRLAFLVTAGNIDSMVNHYSVGKKPRRDDLYSPGGKSGYRPDRATIVYTGQCKAAYKGIPVIIGGIEASLRRLSHYDYWSDKVRRSILLDSKADMLIYGMGEKQIRTIAGLMNKGVPLNNMTNIRGTVFRTSSLEKIKEHEVLPSYEDIKDNKKLYARSFAVQYGNTDPHYGKILVEKAGNQWAVQNPPEFPLSSDEFDRVYELPYVKEAHPVYEKEGGIPALKEIKFSLIHNRGCFGSCSFCALTFHQGRIVTDRSNDSVVREAENLRNLKGFKGNIHDVGGPTADFTGPSCKRQEKSGSCPDRQCLYPKPCRNLNADHSSYVDLLRRLRDIDGIKKVFIRSGVRFDYILADKDDTFFREMCRHHISGQLKIAPEHVSSRVLKLMGKPDHRVFEEFTAKYIKINKELNKDQYIIPYFISSHPGSGLKEAVELAEYLRDMKFTPDQVQDFYPTPGTLSTAMYFTGIHPLTGEKVYVARDSEEKAMQRALLQFRKKENLTLVRKALRKAGRGDLIGRGPKCLVN</sequence>
<feature type="domain" description="Radical SAM core" evidence="7">
    <location>
        <begin position="291"/>
        <end position="563"/>
    </location>
</feature>
<dbReference type="InterPro" id="IPR007197">
    <property type="entry name" value="rSAM"/>
</dbReference>
<gene>
    <name evidence="8" type="ORF">HNR50_002452</name>
</gene>
<dbReference type="SMART" id="SM00729">
    <property type="entry name" value="Elp3"/>
    <property type="match status" value="1"/>
</dbReference>
<keyword evidence="9" id="KW-1185">Reference proteome</keyword>
<dbReference type="InterPro" id="IPR058240">
    <property type="entry name" value="rSAM_sf"/>
</dbReference>
<evidence type="ECO:0000256" key="6">
    <source>
        <dbReference type="HAMAP-Rule" id="MF_01251"/>
    </source>
</evidence>
<dbReference type="Gene3D" id="3.80.30.20">
    <property type="entry name" value="tm_1862 like domain"/>
    <property type="match status" value="1"/>
</dbReference>
<dbReference type="NCBIfam" id="TIGR03904">
    <property type="entry name" value="SAM_YgiQ"/>
    <property type="match status" value="1"/>
</dbReference>
<evidence type="ECO:0000256" key="4">
    <source>
        <dbReference type="ARBA" id="ARBA00023004"/>
    </source>
</evidence>
<dbReference type="AlphaFoldDB" id="A0A841RD49"/>
<name>A0A841RD49_9SPIO</name>
<evidence type="ECO:0000256" key="5">
    <source>
        <dbReference type="ARBA" id="ARBA00023014"/>
    </source>
</evidence>
<evidence type="ECO:0000259" key="7">
    <source>
        <dbReference type="PROSITE" id="PS51918"/>
    </source>
</evidence>
<dbReference type="GO" id="GO:0003824">
    <property type="term" value="F:catalytic activity"/>
    <property type="evidence" value="ECO:0007669"/>
    <property type="project" value="InterPro"/>
</dbReference>
<reference evidence="8 9" key="1">
    <citation type="submission" date="2020-08" db="EMBL/GenBank/DDBJ databases">
        <title>Genomic Encyclopedia of Type Strains, Phase IV (KMG-IV): sequencing the most valuable type-strain genomes for metagenomic binning, comparative biology and taxonomic classification.</title>
        <authorList>
            <person name="Goeker M."/>
        </authorList>
    </citation>
    <scope>NUCLEOTIDE SEQUENCE [LARGE SCALE GENOMIC DNA]</scope>
    <source>
        <strain evidence="8 9">DSM 2461</strain>
    </source>
</reference>
<evidence type="ECO:0000256" key="3">
    <source>
        <dbReference type="ARBA" id="ARBA00022723"/>
    </source>
</evidence>
<feature type="binding site" evidence="6">
    <location>
        <position position="313"/>
    </location>
    <ligand>
        <name>[4Fe-4S] cluster</name>
        <dbReference type="ChEBI" id="CHEBI:49883"/>
        <note>4Fe-4S-S-AdoMet</note>
    </ligand>
</feature>
<evidence type="ECO:0000256" key="2">
    <source>
        <dbReference type="ARBA" id="ARBA00022691"/>
    </source>
</evidence>
<evidence type="ECO:0000313" key="9">
    <source>
        <dbReference type="Proteomes" id="UP000587760"/>
    </source>
</evidence>
<dbReference type="SUPFAM" id="SSF102114">
    <property type="entry name" value="Radical SAM enzymes"/>
    <property type="match status" value="1"/>
</dbReference>
<comment type="cofactor">
    <cofactor evidence="6">
        <name>[4Fe-4S] cluster</name>
        <dbReference type="ChEBI" id="CHEBI:49883"/>
    </cofactor>
    <text evidence="6">Binds 1 [4Fe-4S] cluster. The cluster is coordinated with 3 cysteines and an exchangeable S-adenosyl-L-methionine.</text>
</comment>